<gene>
    <name evidence="2" type="ORF">GCM10010961_17870</name>
</gene>
<name>A0A8J3H5B0_9RHOB</name>
<comment type="caution">
    <text evidence="2">The sequence shown here is derived from an EMBL/GenBank/DDBJ whole genome shotgun (WGS) entry which is preliminary data.</text>
</comment>
<proteinExistence type="predicted"/>
<dbReference type="EMBL" id="BNAP01000005">
    <property type="protein sequence ID" value="GHG88649.1"/>
    <property type="molecule type" value="Genomic_DNA"/>
</dbReference>
<dbReference type="Proteomes" id="UP000611500">
    <property type="component" value="Unassembled WGS sequence"/>
</dbReference>
<organism evidence="2 3">
    <name type="scientific">Pseudodonghicola xiamenensis</name>
    <dbReference type="NCBI Taxonomy" id="337702"/>
    <lineage>
        <taxon>Bacteria</taxon>
        <taxon>Pseudomonadati</taxon>
        <taxon>Pseudomonadota</taxon>
        <taxon>Alphaproteobacteria</taxon>
        <taxon>Rhodobacterales</taxon>
        <taxon>Paracoccaceae</taxon>
        <taxon>Pseudodonghicola</taxon>
    </lineage>
</organism>
<keyword evidence="3" id="KW-1185">Reference proteome</keyword>
<evidence type="ECO:0000256" key="1">
    <source>
        <dbReference type="SAM" id="MobiDB-lite"/>
    </source>
</evidence>
<feature type="region of interest" description="Disordered" evidence="1">
    <location>
        <begin position="40"/>
        <end position="62"/>
    </location>
</feature>
<evidence type="ECO:0000313" key="3">
    <source>
        <dbReference type="Proteomes" id="UP000611500"/>
    </source>
</evidence>
<evidence type="ECO:0000313" key="2">
    <source>
        <dbReference type="EMBL" id="GHG88649.1"/>
    </source>
</evidence>
<reference evidence="2" key="1">
    <citation type="journal article" date="2014" name="Int. J. Syst. Evol. Microbiol.">
        <title>Complete genome sequence of Corynebacterium casei LMG S-19264T (=DSM 44701T), isolated from a smear-ripened cheese.</title>
        <authorList>
            <consortium name="US DOE Joint Genome Institute (JGI-PGF)"/>
            <person name="Walter F."/>
            <person name="Albersmeier A."/>
            <person name="Kalinowski J."/>
            <person name="Ruckert C."/>
        </authorList>
    </citation>
    <scope>NUCLEOTIDE SEQUENCE</scope>
    <source>
        <strain evidence="2">CGMCC 1.7081</strain>
    </source>
</reference>
<accession>A0A8J3H5B0</accession>
<protein>
    <submittedName>
        <fullName evidence="2">Uncharacterized protein</fullName>
    </submittedName>
</protein>
<dbReference type="AlphaFoldDB" id="A0A8J3H5B0"/>
<sequence length="62" mass="6621">MAGPDWILAVLEDLRSCAKTNGMRGLAAQLERASEIAIEELAQSESPRSAATSEPVNSRNHA</sequence>
<reference evidence="2" key="2">
    <citation type="submission" date="2020-09" db="EMBL/GenBank/DDBJ databases">
        <authorList>
            <person name="Sun Q."/>
            <person name="Zhou Y."/>
        </authorList>
    </citation>
    <scope>NUCLEOTIDE SEQUENCE</scope>
    <source>
        <strain evidence="2">CGMCC 1.7081</strain>
    </source>
</reference>
<feature type="compositionally biased region" description="Polar residues" evidence="1">
    <location>
        <begin position="43"/>
        <end position="62"/>
    </location>
</feature>